<sequence length="357" mass="40592">MLRCCLLLLTLVVGTTGFSSIGVPGSVSRSPSARYMSSFSVDGSEYSSKDSDYVDDDEFGGGEFSNGYRDPDDTGDSPTVEMKPVPMSKNAGNRFVAFVWDRLLDTENRDQSELHHDRIDLTEDHVMFCRKTNLYSDEFNTESMVDILFSRQLLSSDLRRTIGHAFCMESTELLHIQELMKNEPIINMLTEGDISNIPLYRWRHIRDYSLRVDDGRFGCPCMLVATDHEPEEVGNLRADVWDQQMEALIRSERIIAAGPLHLPTELKDDEASALAVGDMIMFNAKNRDEAVEFVESLPYAQEGLYQNMKVHFYNTLDTTGKFVSEDPLRDSPCEQMQEALDVWGYPTGDDQTPWLNW</sequence>
<gene>
    <name evidence="3" type="ORF">SEMRO_30_G019590.1</name>
</gene>
<dbReference type="AlphaFoldDB" id="A0A9N8DC43"/>
<proteinExistence type="predicted"/>
<evidence type="ECO:0008006" key="5">
    <source>
        <dbReference type="Google" id="ProtNLM"/>
    </source>
</evidence>
<feature type="signal peptide" evidence="2">
    <location>
        <begin position="1"/>
        <end position="17"/>
    </location>
</feature>
<keyword evidence="2" id="KW-0732">Signal</keyword>
<evidence type="ECO:0000256" key="2">
    <source>
        <dbReference type="SAM" id="SignalP"/>
    </source>
</evidence>
<accession>A0A9N8DC43</accession>
<protein>
    <recommendedName>
        <fullName evidence="5">YCII-related domain-containing protein</fullName>
    </recommendedName>
</protein>
<reference evidence="3" key="1">
    <citation type="submission" date="2020-06" db="EMBL/GenBank/DDBJ databases">
        <authorList>
            <consortium name="Plant Systems Biology data submission"/>
        </authorList>
    </citation>
    <scope>NUCLEOTIDE SEQUENCE</scope>
    <source>
        <strain evidence="3">D6</strain>
    </source>
</reference>
<dbReference type="OrthoDB" id="35939at2759"/>
<feature type="chain" id="PRO_5040441550" description="YCII-related domain-containing protein" evidence="2">
    <location>
        <begin position="18"/>
        <end position="357"/>
    </location>
</feature>
<comment type="caution">
    <text evidence="3">The sequence shown here is derived from an EMBL/GenBank/DDBJ whole genome shotgun (WGS) entry which is preliminary data.</text>
</comment>
<evidence type="ECO:0000313" key="3">
    <source>
        <dbReference type="EMBL" id="CAB9498016.1"/>
    </source>
</evidence>
<dbReference type="SUPFAM" id="SSF54909">
    <property type="entry name" value="Dimeric alpha+beta barrel"/>
    <property type="match status" value="1"/>
</dbReference>
<evidence type="ECO:0000256" key="1">
    <source>
        <dbReference type="SAM" id="MobiDB-lite"/>
    </source>
</evidence>
<evidence type="ECO:0000313" key="4">
    <source>
        <dbReference type="Proteomes" id="UP001153069"/>
    </source>
</evidence>
<keyword evidence="4" id="KW-1185">Reference proteome</keyword>
<dbReference type="EMBL" id="CAICTM010000030">
    <property type="protein sequence ID" value="CAB9498016.1"/>
    <property type="molecule type" value="Genomic_DNA"/>
</dbReference>
<organism evidence="3 4">
    <name type="scientific">Seminavis robusta</name>
    <dbReference type="NCBI Taxonomy" id="568900"/>
    <lineage>
        <taxon>Eukaryota</taxon>
        <taxon>Sar</taxon>
        <taxon>Stramenopiles</taxon>
        <taxon>Ochrophyta</taxon>
        <taxon>Bacillariophyta</taxon>
        <taxon>Bacillariophyceae</taxon>
        <taxon>Bacillariophycidae</taxon>
        <taxon>Naviculales</taxon>
        <taxon>Naviculaceae</taxon>
        <taxon>Seminavis</taxon>
    </lineage>
</organism>
<name>A0A9N8DC43_9STRA</name>
<feature type="region of interest" description="Disordered" evidence="1">
    <location>
        <begin position="60"/>
        <end position="86"/>
    </location>
</feature>
<dbReference type="Proteomes" id="UP001153069">
    <property type="component" value="Unassembled WGS sequence"/>
</dbReference>
<dbReference type="InterPro" id="IPR011008">
    <property type="entry name" value="Dimeric_a/b-barrel"/>
</dbReference>
<dbReference type="Gene3D" id="3.30.70.1060">
    <property type="entry name" value="Dimeric alpha+beta barrel"/>
    <property type="match status" value="1"/>
</dbReference>